<comment type="catalytic activity">
    <reaction evidence="11">
        <text>a 5,6-dihydrouridine in tRNA + NAD(+) = a uridine in tRNA + NADH + H(+)</text>
        <dbReference type="Rhea" id="RHEA:54452"/>
        <dbReference type="Rhea" id="RHEA-COMP:13339"/>
        <dbReference type="Rhea" id="RHEA-COMP:13887"/>
        <dbReference type="ChEBI" id="CHEBI:15378"/>
        <dbReference type="ChEBI" id="CHEBI:57540"/>
        <dbReference type="ChEBI" id="CHEBI:57945"/>
        <dbReference type="ChEBI" id="CHEBI:65315"/>
        <dbReference type="ChEBI" id="CHEBI:74443"/>
    </reaction>
</comment>
<dbReference type="Gene3D" id="1.10.1200.80">
    <property type="entry name" value="Putative flavin oxidoreducatase, domain 2"/>
    <property type="match status" value="1"/>
</dbReference>
<evidence type="ECO:0000256" key="6">
    <source>
        <dbReference type="ARBA" id="ARBA00022694"/>
    </source>
</evidence>
<keyword evidence="7" id="KW-0521">NADP</keyword>
<comment type="catalytic activity">
    <reaction evidence="10">
        <text>a 5,6-dihydrouridine in tRNA + NADP(+) = a uridine in tRNA + NADPH + H(+)</text>
        <dbReference type="Rhea" id="RHEA:23624"/>
        <dbReference type="Rhea" id="RHEA-COMP:13339"/>
        <dbReference type="Rhea" id="RHEA-COMP:13887"/>
        <dbReference type="ChEBI" id="CHEBI:15378"/>
        <dbReference type="ChEBI" id="CHEBI:57783"/>
        <dbReference type="ChEBI" id="CHEBI:58349"/>
        <dbReference type="ChEBI" id="CHEBI:65315"/>
        <dbReference type="ChEBI" id="CHEBI:74443"/>
    </reaction>
</comment>
<dbReference type="EMBL" id="CABM01000053">
    <property type="protein sequence ID" value="CBH98424.1"/>
    <property type="molecule type" value="Genomic_DNA"/>
</dbReference>
<dbReference type="SUPFAM" id="SSF51395">
    <property type="entry name" value="FMN-linked oxidoreductases"/>
    <property type="match status" value="1"/>
</dbReference>
<dbReference type="Gene3D" id="3.20.20.70">
    <property type="entry name" value="Aldolase class I"/>
    <property type="match status" value="1"/>
</dbReference>
<organism evidence="13">
    <name type="scientific">mine drainage metagenome</name>
    <dbReference type="NCBI Taxonomy" id="410659"/>
    <lineage>
        <taxon>unclassified sequences</taxon>
        <taxon>metagenomes</taxon>
        <taxon>ecological metagenomes</taxon>
    </lineage>
</organism>
<reference evidence="13" key="1">
    <citation type="submission" date="2009-10" db="EMBL/GenBank/DDBJ databases">
        <title>Diversity of trophic interactions inside an arsenic-rich microbial ecosystem.</title>
        <authorList>
            <person name="Bertin P.N."/>
            <person name="Heinrich-Salmeron A."/>
            <person name="Pelletier E."/>
            <person name="Goulhen-Chollet F."/>
            <person name="Arsene-Ploetze F."/>
            <person name="Gallien S."/>
            <person name="Calteau A."/>
            <person name="Vallenet D."/>
            <person name="Casiot C."/>
            <person name="Chane-Woon-Ming B."/>
            <person name="Giloteaux L."/>
            <person name="Barakat M."/>
            <person name="Bonnefoy V."/>
            <person name="Bruneel O."/>
            <person name="Chandler M."/>
            <person name="Cleiss J."/>
            <person name="Duran R."/>
            <person name="Elbaz-Poulichet F."/>
            <person name="Fonknechten N."/>
            <person name="Lauga B."/>
            <person name="Mornico D."/>
            <person name="Ortet P."/>
            <person name="Schaeffer C."/>
            <person name="Siguier P."/>
            <person name="Alexander Thil Smith A."/>
            <person name="Van Dorsselaer A."/>
            <person name="Weissenbach J."/>
            <person name="Medigue C."/>
            <person name="Le Paslier D."/>
        </authorList>
    </citation>
    <scope>NUCLEOTIDE SEQUENCE</scope>
</reference>
<evidence type="ECO:0000256" key="2">
    <source>
        <dbReference type="ARBA" id="ARBA00002790"/>
    </source>
</evidence>
<dbReference type="AlphaFoldDB" id="E6PU17"/>
<evidence type="ECO:0000256" key="8">
    <source>
        <dbReference type="ARBA" id="ARBA00022884"/>
    </source>
</evidence>
<dbReference type="GO" id="GO:0050660">
    <property type="term" value="F:flavin adenine dinucleotide binding"/>
    <property type="evidence" value="ECO:0007669"/>
    <property type="project" value="InterPro"/>
</dbReference>
<evidence type="ECO:0000256" key="9">
    <source>
        <dbReference type="ARBA" id="ARBA00023002"/>
    </source>
</evidence>
<keyword evidence="9 13" id="KW-0560">Oxidoreductase</keyword>
<comment type="cofactor">
    <cofactor evidence="1">
        <name>FMN</name>
        <dbReference type="ChEBI" id="CHEBI:58210"/>
    </cofactor>
</comment>
<dbReference type="InterPro" id="IPR018517">
    <property type="entry name" value="tRNA_hU_synthase_CS"/>
</dbReference>
<keyword evidence="4" id="KW-0285">Flavoprotein</keyword>
<feature type="domain" description="DUS-like FMN-binding" evidence="12">
    <location>
        <begin position="30"/>
        <end position="332"/>
    </location>
</feature>
<dbReference type="NCBIfam" id="TIGR00737">
    <property type="entry name" value="nifR3_yhdG"/>
    <property type="match status" value="1"/>
</dbReference>
<dbReference type="InterPro" id="IPR001269">
    <property type="entry name" value="DUS_fam"/>
</dbReference>
<evidence type="ECO:0000256" key="4">
    <source>
        <dbReference type="ARBA" id="ARBA00022630"/>
    </source>
</evidence>
<dbReference type="PANTHER" id="PTHR45846">
    <property type="entry name" value="TRNA-DIHYDROURIDINE(47) SYNTHASE [NAD(P)(+)]-LIKE"/>
    <property type="match status" value="1"/>
</dbReference>
<keyword evidence="5" id="KW-0288">FMN</keyword>
<keyword evidence="3" id="KW-0820">tRNA-binding</keyword>
<dbReference type="InterPro" id="IPR013785">
    <property type="entry name" value="Aldolase_TIM"/>
</dbReference>
<gene>
    <name evidence="13" type="primary">dusB</name>
    <name evidence="13" type="ORF">CARN2_3902</name>
</gene>
<evidence type="ECO:0000256" key="7">
    <source>
        <dbReference type="ARBA" id="ARBA00022857"/>
    </source>
</evidence>
<evidence type="ECO:0000256" key="3">
    <source>
        <dbReference type="ARBA" id="ARBA00022555"/>
    </source>
</evidence>
<comment type="caution">
    <text evidence="13">The sequence shown here is derived from an EMBL/GenBank/DDBJ whole genome shotgun (WGS) entry which is preliminary data.</text>
</comment>
<comment type="function">
    <text evidence="2">Catalyzes the synthesis of 5,6-dihydrouridine (D), a modified base found in the D-loop of most tRNAs, via the reduction of the C5-C6 double bond in target uridines.</text>
</comment>
<evidence type="ECO:0000313" key="13">
    <source>
        <dbReference type="EMBL" id="CBH98424.1"/>
    </source>
</evidence>
<dbReference type="GO" id="GO:0017150">
    <property type="term" value="F:tRNA dihydrouridine synthase activity"/>
    <property type="evidence" value="ECO:0007669"/>
    <property type="project" value="InterPro"/>
</dbReference>
<evidence type="ECO:0000256" key="11">
    <source>
        <dbReference type="ARBA" id="ARBA00048802"/>
    </source>
</evidence>
<dbReference type="InterPro" id="IPR024036">
    <property type="entry name" value="tRNA-dHydroUridine_Synthase_C"/>
</dbReference>
<evidence type="ECO:0000259" key="12">
    <source>
        <dbReference type="Pfam" id="PF01207"/>
    </source>
</evidence>
<name>E6PU17_9ZZZZ</name>
<dbReference type="GO" id="GO:0000049">
    <property type="term" value="F:tRNA binding"/>
    <property type="evidence" value="ECO:0007669"/>
    <property type="project" value="UniProtKB-KW"/>
</dbReference>
<dbReference type="Pfam" id="PF01207">
    <property type="entry name" value="Dus"/>
    <property type="match status" value="1"/>
</dbReference>
<sequence>MSSPRPQAPTEASPAALRLGNFVLPNRVFAAPMAGVTDLPWRQMARKLGTGHCVSEMVTSKRELWDTLKTSRRRDHTGEPGPVAAQLVGVDPADMADAARANVEGGAQIIDINMGCPAKKVCSRWAGSALMQDETQALRIVEAVVQAMQPLGVPVTLKMRTGWCTTERNAPRIARAAQDAGVAMVVVHGRTRDQGYGGCAEYDTIAAIKQALRIPVVANGDIDSAAKARAVMLATGADAVMIGRAALGRPWLLGHIAQALESGVEPAPPGLQQQGAWLLEHLDAHHLFYGDAGTKTARKHVGWAVADLPGAAAFRAGFNTLTEPQAQRDAVAAYFDMLSSARSSDLLPLAA</sequence>
<evidence type="ECO:0000256" key="1">
    <source>
        <dbReference type="ARBA" id="ARBA00001917"/>
    </source>
</evidence>
<dbReference type="InterPro" id="IPR004652">
    <property type="entry name" value="DusB-like"/>
</dbReference>
<keyword evidence="6" id="KW-0819">tRNA processing</keyword>
<keyword evidence="8" id="KW-0694">RNA-binding</keyword>
<dbReference type="CDD" id="cd02801">
    <property type="entry name" value="DUS_like_FMN"/>
    <property type="match status" value="1"/>
</dbReference>
<evidence type="ECO:0000256" key="5">
    <source>
        <dbReference type="ARBA" id="ARBA00022643"/>
    </source>
</evidence>
<proteinExistence type="predicted"/>
<dbReference type="PIRSF" id="PIRSF006621">
    <property type="entry name" value="Dus"/>
    <property type="match status" value="1"/>
</dbReference>
<dbReference type="PROSITE" id="PS01136">
    <property type="entry name" value="UPF0034"/>
    <property type="match status" value="1"/>
</dbReference>
<dbReference type="InterPro" id="IPR035587">
    <property type="entry name" value="DUS-like_FMN-bd"/>
</dbReference>
<dbReference type="PANTHER" id="PTHR45846:SF1">
    <property type="entry name" value="TRNA-DIHYDROURIDINE(47) SYNTHASE [NAD(P)(+)]-LIKE"/>
    <property type="match status" value="1"/>
</dbReference>
<dbReference type="EC" id="1.-.-.-" evidence="13"/>
<evidence type="ECO:0000256" key="10">
    <source>
        <dbReference type="ARBA" id="ARBA00048205"/>
    </source>
</evidence>
<protein>
    <submittedName>
        <fullName evidence="13">tRNA-dihydrouridine synthase B</fullName>
        <ecNumber evidence="13">1.-.-.-</ecNumber>
    </submittedName>
</protein>
<accession>E6PU17</accession>